<sequence>MVDPPPLLDVRDVSRSHFENGKEFKVLERVKFELAERDFACIVGPSGCGKSTLLRIIVGLDNPTSGEVLFEGAPITPENPQVAMVFQSFALFPWLTVQQNVEIGLEARRVPPGERRTVATEFIEAVGLTGFENAFPRELSGGMKQRVGIARALAIEPVLLCMDEPFSSLDALTAQSLRDEILQLWSDPALPPRAVLMVTHSIEEAVYLADRVLVLCHRPGKLVAELEIDLPRPRNRKEPEFYGWVDEIYGLIV</sequence>
<proteinExistence type="predicted"/>
<dbReference type="Gene3D" id="3.40.50.300">
    <property type="entry name" value="P-loop containing nucleotide triphosphate hydrolases"/>
    <property type="match status" value="1"/>
</dbReference>
<dbReference type="GO" id="GO:0016887">
    <property type="term" value="F:ATP hydrolysis activity"/>
    <property type="evidence" value="ECO:0007669"/>
    <property type="project" value="InterPro"/>
</dbReference>
<dbReference type="InterPro" id="IPR003439">
    <property type="entry name" value="ABC_transporter-like_ATP-bd"/>
</dbReference>
<dbReference type="InterPro" id="IPR050166">
    <property type="entry name" value="ABC_transporter_ATP-bind"/>
</dbReference>
<dbReference type="GO" id="GO:0005524">
    <property type="term" value="F:ATP binding"/>
    <property type="evidence" value="ECO:0007669"/>
    <property type="project" value="UniProtKB-KW"/>
</dbReference>
<keyword evidence="3 5" id="KW-0067">ATP-binding</keyword>
<keyword evidence="1" id="KW-0813">Transport</keyword>
<dbReference type="InterPro" id="IPR017871">
    <property type="entry name" value="ABC_transporter-like_CS"/>
</dbReference>
<dbReference type="PROSITE" id="PS00211">
    <property type="entry name" value="ABC_TRANSPORTER_1"/>
    <property type="match status" value="1"/>
</dbReference>
<dbReference type="EMBL" id="KT007025">
    <property type="protein sequence ID" value="AKQ03931.1"/>
    <property type="molecule type" value="Genomic_DNA"/>
</dbReference>
<evidence type="ECO:0000259" key="4">
    <source>
        <dbReference type="PROSITE" id="PS50893"/>
    </source>
</evidence>
<name>A0A0H4T819_9EURY</name>
<evidence type="ECO:0000256" key="2">
    <source>
        <dbReference type="ARBA" id="ARBA00022741"/>
    </source>
</evidence>
<dbReference type="PROSITE" id="PS50893">
    <property type="entry name" value="ABC_TRANSPORTER_2"/>
    <property type="match status" value="1"/>
</dbReference>
<dbReference type="AlphaFoldDB" id="A0A0H4T819"/>
<accession>A0A0H4T819</accession>
<dbReference type="PANTHER" id="PTHR42788:SF13">
    <property type="entry name" value="ALIPHATIC SULFONATES IMPORT ATP-BINDING PROTEIN SSUB"/>
    <property type="match status" value="1"/>
</dbReference>
<evidence type="ECO:0000256" key="3">
    <source>
        <dbReference type="ARBA" id="ARBA00022840"/>
    </source>
</evidence>
<dbReference type="CDD" id="cd03293">
    <property type="entry name" value="ABC_NrtD_SsuB_transporters"/>
    <property type="match status" value="1"/>
</dbReference>
<feature type="domain" description="ABC transporter" evidence="4">
    <location>
        <begin position="8"/>
        <end position="242"/>
    </location>
</feature>
<dbReference type="SUPFAM" id="SSF52540">
    <property type="entry name" value="P-loop containing nucleoside triphosphate hydrolases"/>
    <property type="match status" value="1"/>
</dbReference>
<organism evidence="5">
    <name type="scientific">uncultured euryarchaeote Rifle_16ft_4_minimus_39</name>
    <dbReference type="NCBI Taxonomy" id="1665197"/>
    <lineage>
        <taxon>Archaea</taxon>
        <taxon>Methanobacteriati</taxon>
        <taxon>Methanobacteriota</taxon>
        <taxon>environmental samples</taxon>
    </lineage>
</organism>
<reference evidence="5" key="1">
    <citation type="journal article" date="2015" name="ISME J.">
        <title>Aquifer environment selects for microbial species cohorts in sediment and groundwater.</title>
        <authorList>
            <person name="Hug L.A."/>
            <person name="Thomas B.C."/>
            <person name="Brown C.T."/>
            <person name="Frischkorn K.R."/>
            <person name="Williams K.H."/>
            <person name="Tringe S.G."/>
            <person name="Banfield J.F."/>
        </authorList>
    </citation>
    <scope>NUCLEOTIDE SEQUENCE</scope>
</reference>
<dbReference type="PANTHER" id="PTHR42788">
    <property type="entry name" value="TAURINE IMPORT ATP-BINDING PROTEIN-RELATED"/>
    <property type="match status" value="1"/>
</dbReference>
<keyword evidence="2" id="KW-0547">Nucleotide-binding</keyword>
<evidence type="ECO:0000256" key="1">
    <source>
        <dbReference type="ARBA" id="ARBA00022448"/>
    </source>
</evidence>
<dbReference type="InterPro" id="IPR027417">
    <property type="entry name" value="P-loop_NTPase"/>
</dbReference>
<protein>
    <submittedName>
        <fullName evidence="5">ABC transporter ATP-binding protein, NitT/TauT family transport system ATP-binding protein</fullName>
    </submittedName>
</protein>
<dbReference type="InterPro" id="IPR003593">
    <property type="entry name" value="AAA+_ATPase"/>
</dbReference>
<evidence type="ECO:0000313" key="5">
    <source>
        <dbReference type="EMBL" id="AKQ03931.1"/>
    </source>
</evidence>
<dbReference type="SMART" id="SM00382">
    <property type="entry name" value="AAA"/>
    <property type="match status" value="1"/>
</dbReference>
<dbReference type="Pfam" id="PF00005">
    <property type="entry name" value="ABC_tran"/>
    <property type="match status" value="1"/>
</dbReference>